<dbReference type="CDD" id="cd08187">
    <property type="entry name" value="BDH"/>
    <property type="match status" value="1"/>
</dbReference>
<dbReference type="PANTHER" id="PTHR43633">
    <property type="entry name" value="ALCOHOL DEHYDROGENASE YQHD"/>
    <property type="match status" value="1"/>
</dbReference>
<keyword evidence="5" id="KW-1185">Reference proteome</keyword>
<evidence type="ECO:0000313" key="4">
    <source>
        <dbReference type="EMBL" id="SHH45695.1"/>
    </source>
</evidence>
<dbReference type="FunFam" id="3.40.50.1970:FF:000003">
    <property type="entry name" value="Alcohol dehydrogenase, iron-containing"/>
    <property type="match status" value="1"/>
</dbReference>
<dbReference type="PROSITE" id="PS00913">
    <property type="entry name" value="ADH_IRON_1"/>
    <property type="match status" value="1"/>
</dbReference>
<feature type="domain" description="Alcohol dehydrogenase iron-type/glycerol dehydrogenase GldA" evidence="2">
    <location>
        <begin position="9"/>
        <end position="178"/>
    </location>
</feature>
<evidence type="ECO:0000259" key="3">
    <source>
        <dbReference type="Pfam" id="PF25137"/>
    </source>
</evidence>
<dbReference type="Proteomes" id="UP000242592">
    <property type="component" value="Unassembled WGS sequence"/>
</dbReference>
<dbReference type="InterPro" id="IPR018211">
    <property type="entry name" value="ADH_Fe_CS"/>
</dbReference>
<accession>A0A1M5T4M1</accession>
<dbReference type="Pfam" id="PF00465">
    <property type="entry name" value="Fe-ADH"/>
    <property type="match status" value="1"/>
</dbReference>
<dbReference type="OrthoDB" id="9801156at2"/>
<reference evidence="5" key="1">
    <citation type="submission" date="2016-11" db="EMBL/GenBank/DDBJ databases">
        <authorList>
            <person name="Varghese N."/>
            <person name="Submissions S."/>
        </authorList>
    </citation>
    <scope>NUCLEOTIDE SEQUENCE [LARGE SCALE GENOMIC DNA]</scope>
    <source>
        <strain evidence="5">DSM 15807</strain>
    </source>
</reference>
<name>A0A1M5T4M1_9BACT</name>
<organism evidence="4 5">
    <name type="scientific">Thermosipho atlanticus DSM 15807</name>
    <dbReference type="NCBI Taxonomy" id="1123380"/>
    <lineage>
        <taxon>Bacteria</taxon>
        <taxon>Thermotogati</taxon>
        <taxon>Thermotogota</taxon>
        <taxon>Thermotogae</taxon>
        <taxon>Thermotogales</taxon>
        <taxon>Fervidobacteriaceae</taxon>
        <taxon>Thermosipho</taxon>
    </lineage>
</organism>
<dbReference type="SUPFAM" id="SSF56796">
    <property type="entry name" value="Dehydroquinate synthase-like"/>
    <property type="match status" value="1"/>
</dbReference>
<gene>
    <name evidence="4" type="ORF">SAMN02745199_1167</name>
</gene>
<evidence type="ECO:0000256" key="1">
    <source>
        <dbReference type="ARBA" id="ARBA00023002"/>
    </source>
</evidence>
<dbReference type="InterPro" id="IPR001670">
    <property type="entry name" value="ADH_Fe/GldA"/>
</dbReference>
<dbReference type="GO" id="GO:1990362">
    <property type="term" value="F:butanol dehydrogenase (NAD+) activity"/>
    <property type="evidence" value="ECO:0007669"/>
    <property type="project" value="InterPro"/>
</dbReference>
<feature type="domain" description="Fe-containing alcohol dehydrogenase-like C-terminal" evidence="3">
    <location>
        <begin position="189"/>
        <end position="384"/>
    </location>
</feature>
<dbReference type="GO" id="GO:0008106">
    <property type="term" value="F:alcohol dehydrogenase (NADP+) activity"/>
    <property type="evidence" value="ECO:0007669"/>
    <property type="project" value="TreeGrafter"/>
</dbReference>
<dbReference type="Gene3D" id="1.20.1090.10">
    <property type="entry name" value="Dehydroquinate synthase-like - alpha domain"/>
    <property type="match status" value="1"/>
</dbReference>
<evidence type="ECO:0000259" key="2">
    <source>
        <dbReference type="Pfam" id="PF00465"/>
    </source>
</evidence>
<dbReference type="GO" id="GO:0005829">
    <property type="term" value="C:cytosol"/>
    <property type="evidence" value="ECO:0007669"/>
    <property type="project" value="TreeGrafter"/>
</dbReference>
<dbReference type="PANTHER" id="PTHR43633:SF1">
    <property type="entry name" value="ALCOHOL DEHYDROGENASE YQHD"/>
    <property type="match status" value="1"/>
</dbReference>
<dbReference type="AlphaFoldDB" id="A0A1M5T4M1"/>
<sequence>MENFVFYNPTKLVFGKNTVEKIGEYLKKDKVKRVLLLAGGGSIKKNGVYEKVVRSLMENSIEKIEVWGVRPNPVLSKVYEAIEVAKKEKVEAILAVGGGSVIDSAKAVAAGVLYEGDVWDFYLGRSNPKKALPLYAILTLSATGTEMNGNTVVTKEETLEKFAFGSIHVYPKLSIVDPEVQYTLPSNQTVNGAVDAISHVMEYYFDGTKRTDLIDRVDEGIISTLIETTEALLNDPKDYDARANFALATTLALNGVSGMGHRGGDWSSHAIEHALSALNPDVAHGAGLAVVFPAWMKYVYRKDPSKFRRFGRVIFRLKHSTPEKAIEALKKWYKKIGAPITLKELGFKREDIDELTEIAAKTAPMGKLVILEKEDIRKILEIAYEEE</sequence>
<dbReference type="Gene3D" id="3.40.50.1970">
    <property type="match status" value="1"/>
</dbReference>
<dbReference type="GO" id="GO:1990002">
    <property type="term" value="F:methylglyoxal reductase (NADPH) (acetol producing) activity"/>
    <property type="evidence" value="ECO:0007669"/>
    <property type="project" value="TreeGrafter"/>
</dbReference>
<dbReference type="EMBL" id="FQXN01000004">
    <property type="protein sequence ID" value="SHH45695.1"/>
    <property type="molecule type" value="Genomic_DNA"/>
</dbReference>
<protein>
    <submittedName>
        <fullName evidence="4">Uncharacterized protein</fullName>
    </submittedName>
</protein>
<evidence type="ECO:0000313" key="5">
    <source>
        <dbReference type="Proteomes" id="UP000242592"/>
    </source>
</evidence>
<keyword evidence="1" id="KW-0560">Oxidoreductase</keyword>
<dbReference type="Pfam" id="PF25137">
    <property type="entry name" value="ADH_Fe_C"/>
    <property type="match status" value="1"/>
</dbReference>
<dbReference type="STRING" id="1123380.SAMN02745199_1167"/>
<dbReference type="RefSeq" id="WP_073073136.1">
    <property type="nucleotide sequence ID" value="NZ_FQXN01000004.1"/>
</dbReference>
<dbReference type="GO" id="GO:0046872">
    <property type="term" value="F:metal ion binding"/>
    <property type="evidence" value="ECO:0007669"/>
    <property type="project" value="InterPro"/>
</dbReference>
<proteinExistence type="predicted"/>
<dbReference type="InterPro" id="IPR044731">
    <property type="entry name" value="BDH-like"/>
</dbReference>
<dbReference type="InterPro" id="IPR056798">
    <property type="entry name" value="ADH_Fe_C"/>
</dbReference>